<proteinExistence type="predicted"/>
<evidence type="ECO:0000313" key="3">
    <source>
        <dbReference type="Proteomes" id="UP001220962"/>
    </source>
</evidence>
<protein>
    <submittedName>
        <fullName evidence="2">Stage II sporulation protein R</fullName>
    </submittedName>
</protein>
<feature type="region of interest" description="Disordered" evidence="1">
    <location>
        <begin position="174"/>
        <end position="195"/>
    </location>
</feature>
<feature type="compositionally biased region" description="Polar residues" evidence="1">
    <location>
        <begin position="178"/>
        <end position="190"/>
    </location>
</feature>
<evidence type="ECO:0000313" key="2">
    <source>
        <dbReference type="EMBL" id="WDH82300.1"/>
    </source>
</evidence>
<organism evidence="2 3">
    <name type="scientific">Paenibacillus urinalis</name>
    <dbReference type="NCBI Taxonomy" id="521520"/>
    <lineage>
        <taxon>Bacteria</taxon>
        <taxon>Bacillati</taxon>
        <taxon>Bacillota</taxon>
        <taxon>Bacilli</taxon>
        <taxon>Bacillales</taxon>
        <taxon>Paenibacillaceae</taxon>
        <taxon>Paenibacillus</taxon>
    </lineage>
</organism>
<dbReference type="Proteomes" id="UP001220962">
    <property type="component" value="Chromosome"/>
</dbReference>
<evidence type="ECO:0000256" key="1">
    <source>
        <dbReference type="SAM" id="MobiDB-lite"/>
    </source>
</evidence>
<dbReference type="AlphaFoldDB" id="A0AAX3MXE5"/>
<dbReference type="EMBL" id="CP118101">
    <property type="protein sequence ID" value="WDH82300.1"/>
    <property type="molecule type" value="Genomic_DNA"/>
</dbReference>
<accession>A0AAX3MXE5</accession>
<sequence>MRKSMKQFLMIVVVMMIVMMSWEGQKMDAALHQTLIPQESIRLRILANSDMPGDQLVKREIRDAVVMQMNEWVPELDNPNSLNQARTMVQEHIPQLKELVGEELTARGLDYEYNVELAVVPFPTKMYGKLVYPAGDYEAVRITLGKGEGQNWWCVLFPPLCFVGGSNGDLADKAAADTGSSTNGNEQSTEIAAAEGASEPEVRFFLWDLLVKMWDWAGSMFA</sequence>
<name>A0AAX3MXE5_9BACL</name>
<dbReference type="RefSeq" id="WP_047912407.1">
    <property type="nucleotide sequence ID" value="NZ_CP118101.1"/>
</dbReference>
<reference evidence="2" key="1">
    <citation type="submission" date="2023-02" db="EMBL/GenBank/DDBJ databases">
        <title>Pathogen: clinical or host-associated sample.</title>
        <authorList>
            <person name="Hergert J."/>
            <person name="Casey R."/>
            <person name="Wagner J."/>
            <person name="Young E.L."/>
            <person name="Oakeson K.F."/>
        </authorList>
    </citation>
    <scope>NUCLEOTIDE SEQUENCE</scope>
    <source>
        <strain evidence="2">2022CK-00830</strain>
    </source>
</reference>
<dbReference type="Pfam" id="PF09551">
    <property type="entry name" value="Spore_II_R"/>
    <property type="match status" value="1"/>
</dbReference>
<dbReference type="InterPro" id="IPR014202">
    <property type="entry name" value="Spore_II_R"/>
</dbReference>
<gene>
    <name evidence="2" type="primary">spoIIR</name>
    <name evidence="2" type="ORF">PUW23_23090</name>
</gene>
<dbReference type="NCBIfam" id="TIGR02837">
    <property type="entry name" value="spore_II_R"/>
    <property type="match status" value="1"/>
</dbReference>